<evidence type="ECO:0000256" key="1">
    <source>
        <dbReference type="SAM" id="MobiDB-lite"/>
    </source>
</evidence>
<reference evidence="2 3" key="1">
    <citation type="journal article" date="2015" name="Genome Announc.">
        <title>Expanding the biotechnology potential of lactobacilli through comparative genomics of 213 strains and associated genera.</title>
        <authorList>
            <person name="Sun Z."/>
            <person name="Harris H.M."/>
            <person name="McCann A."/>
            <person name="Guo C."/>
            <person name="Argimon S."/>
            <person name="Zhang W."/>
            <person name="Yang X."/>
            <person name="Jeffery I.B."/>
            <person name="Cooney J.C."/>
            <person name="Kagawa T.F."/>
            <person name="Liu W."/>
            <person name="Song Y."/>
            <person name="Salvetti E."/>
            <person name="Wrobel A."/>
            <person name="Rasinkangas P."/>
            <person name="Parkhill J."/>
            <person name="Rea M.C."/>
            <person name="O'Sullivan O."/>
            <person name="Ritari J."/>
            <person name="Douillard F.P."/>
            <person name="Paul Ross R."/>
            <person name="Yang R."/>
            <person name="Briner A.E."/>
            <person name="Felis G.E."/>
            <person name="de Vos W.M."/>
            <person name="Barrangou R."/>
            <person name="Klaenhammer T.R."/>
            <person name="Caufield P.W."/>
            <person name="Cui Y."/>
            <person name="Zhang H."/>
            <person name="O'Toole P.W."/>
        </authorList>
    </citation>
    <scope>NUCLEOTIDE SEQUENCE [LARGE SCALE GENOMIC DNA]</scope>
    <source>
        <strain evidence="2 3">DSM 22697</strain>
    </source>
</reference>
<organism evidence="2 3">
    <name type="scientific">Lacticaseibacillus camelliae DSM 22697 = JCM 13995</name>
    <dbReference type="NCBI Taxonomy" id="1423730"/>
    <lineage>
        <taxon>Bacteria</taxon>
        <taxon>Bacillati</taxon>
        <taxon>Bacillota</taxon>
        <taxon>Bacilli</taxon>
        <taxon>Lactobacillales</taxon>
        <taxon>Lactobacillaceae</taxon>
        <taxon>Lacticaseibacillus</taxon>
    </lineage>
</organism>
<sequence length="129" mass="16051">MDNKDDQRMYHIIHTMQENYEKYFTRKYRYRYWLVVVDNHFEDIYSIFLYTQKQRTQLLRSYELVHFKRDPEDYRYVMNNLREWSNLSVEYRDTKRLIHPGTDIVQDTTHGHSARNQTHAPWRPSQGTN</sequence>
<comment type="caution">
    <text evidence="2">The sequence shown here is derived from an EMBL/GenBank/DDBJ whole genome shotgun (WGS) entry which is preliminary data.</text>
</comment>
<dbReference type="OrthoDB" id="2248172at2"/>
<protein>
    <submittedName>
        <fullName evidence="2">Uncharacterized protein</fullName>
    </submittedName>
</protein>
<accession>A0A0R2F7B7</accession>
<dbReference type="PATRIC" id="fig|1423730.4.peg.1365"/>
<keyword evidence="3" id="KW-1185">Reference proteome</keyword>
<dbReference type="EMBL" id="AYZJ01000024">
    <property type="protein sequence ID" value="KRN24131.1"/>
    <property type="molecule type" value="Genomic_DNA"/>
</dbReference>
<dbReference type="RefSeq" id="WP_054665552.1">
    <property type="nucleotide sequence ID" value="NZ_AYZJ01000024.1"/>
</dbReference>
<gene>
    <name evidence="2" type="ORF">FC75_GL001308</name>
</gene>
<dbReference type="AlphaFoldDB" id="A0A0R2F7B7"/>
<name>A0A0R2F7B7_9LACO</name>
<evidence type="ECO:0000313" key="3">
    <source>
        <dbReference type="Proteomes" id="UP000050865"/>
    </source>
</evidence>
<evidence type="ECO:0000313" key="2">
    <source>
        <dbReference type="EMBL" id="KRN24131.1"/>
    </source>
</evidence>
<proteinExistence type="predicted"/>
<dbReference type="STRING" id="1423730.FC75_GL001308"/>
<feature type="region of interest" description="Disordered" evidence="1">
    <location>
        <begin position="105"/>
        <end position="129"/>
    </location>
</feature>
<dbReference type="Proteomes" id="UP000050865">
    <property type="component" value="Unassembled WGS sequence"/>
</dbReference>
<feature type="compositionally biased region" description="Polar residues" evidence="1">
    <location>
        <begin position="114"/>
        <end position="129"/>
    </location>
</feature>